<comment type="caution">
    <text evidence="1">The sequence shown here is derived from an EMBL/GenBank/DDBJ whole genome shotgun (WGS) entry which is preliminary data.</text>
</comment>
<keyword evidence="2" id="KW-1185">Reference proteome</keyword>
<proteinExistence type="predicted"/>
<sequence>MPKRKHQDNEEYDSIARKIKRLSRKLKKARPRRRILSSGSSSTSPDRNSAISLIAQEDSQHENSQLEDQDVTQEPEPEPSTSTAEPASTNVETTNTDTPLVSELDEETLLILGDDPSATQNYGKDIQAALAVRLQHIATMGLTKEQRKELQDKHLPPANCTLINGPVLNPEIKAAVSDVIAKRDKGIEHKQNQMANAISCIGEAISLLISSEEKNPTLMKLLMDAGRLLCDCQHTDTTVRRMFILNSLKKDMKDQLQSTKVDKYLFGQDLADTLKSAKAICKTGAELKTAPVKPPVKKPPPKTAANRSYLSPNLNWKAPARAAGSRRSSGARGPGSLLIRGGRPPAPRGRRTQRRIAGAARHAIAVYTERLPWLPGYYLDITLEAKCSALCQRNYDGFIS</sequence>
<organism evidence="1 2">
    <name type="scientific">Choristoneura fumiferana</name>
    <name type="common">Spruce budworm moth</name>
    <name type="synonym">Archips fumiferana</name>
    <dbReference type="NCBI Taxonomy" id="7141"/>
    <lineage>
        <taxon>Eukaryota</taxon>
        <taxon>Metazoa</taxon>
        <taxon>Ecdysozoa</taxon>
        <taxon>Arthropoda</taxon>
        <taxon>Hexapoda</taxon>
        <taxon>Insecta</taxon>
        <taxon>Pterygota</taxon>
        <taxon>Neoptera</taxon>
        <taxon>Endopterygota</taxon>
        <taxon>Lepidoptera</taxon>
        <taxon>Glossata</taxon>
        <taxon>Ditrysia</taxon>
        <taxon>Tortricoidea</taxon>
        <taxon>Tortricidae</taxon>
        <taxon>Tortricinae</taxon>
        <taxon>Choristoneura</taxon>
    </lineage>
</organism>
<evidence type="ECO:0000313" key="1">
    <source>
        <dbReference type="EMBL" id="KAI8430614.1"/>
    </source>
</evidence>
<dbReference type="EMBL" id="CM046131">
    <property type="protein sequence ID" value="KAI8430614.1"/>
    <property type="molecule type" value="Genomic_DNA"/>
</dbReference>
<evidence type="ECO:0000313" key="2">
    <source>
        <dbReference type="Proteomes" id="UP001064048"/>
    </source>
</evidence>
<dbReference type="Proteomes" id="UP001064048">
    <property type="component" value="Chromosome Z"/>
</dbReference>
<name>A0ACC0K2N5_CHOFU</name>
<gene>
    <name evidence="1" type="ORF">MSG28_000825</name>
</gene>
<protein>
    <submittedName>
        <fullName evidence="1">Uncharacterized protein</fullName>
    </submittedName>
</protein>
<accession>A0ACC0K2N5</accession>
<reference evidence="1 2" key="1">
    <citation type="journal article" date="2022" name="Genome Biol. Evol.">
        <title>The Spruce Budworm Genome: Reconstructing the Evolutionary History of Antifreeze Proteins.</title>
        <authorList>
            <person name="Beliveau C."/>
            <person name="Gagne P."/>
            <person name="Picq S."/>
            <person name="Vernygora O."/>
            <person name="Keeling C.I."/>
            <person name="Pinkney K."/>
            <person name="Doucet D."/>
            <person name="Wen F."/>
            <person name="Johnston J.S."/>
            <person name="Maaroufi H."/>
            <person name="Boyle B."/>
            <person name="Laroche J."/>
            <person name="Dewar K."/>
            <person name="Juretic N."/>
            <person name="Blackburn G."/>
            <person name="Nisole A."/>
            <person name="Brunet B."/>
            <person name="Brandao M."/>
            <person name="Lumley L."/>
            <person name="Duan J."/>
            <person name="Quan G."/>
            <person name="Lucarotti C.J."/>
            <person name="Roe A.D."/>
            <person name="Sperling F.A.H."/>
            <person name="Levesque R.C."/>
            <person name="Cusson M."/>
        </authorList>
    </citation>
    <scope>NUCLEOTIDE SEQUENCE [LARGE SCALE GENOMIC DNA]</scope>
    <source>
        <strain evidence="1">Glfc:IPQL:Cfum</strain>
    </source>
</reference>